<dbReference type="RefSeq" id="WP_203375498.1">
    <property type="nucleotide sequence ID" value="NZ_JAENHP010000002.1"/>
</dbReference>
<protein>
    <recommendedName>
        <fullName evidence="4">DUF2269 domain-containing protein</fullName>
    </recommendedName>
</protein>
<dbReference type="Proteomes" id="UP000632138">
    <property type="component" value="Unassembled WGS sequence"/>
</dbReference>
<gene>
    <name evidence="2" type="ORF">JIG36_08615</name>
</gene>
<organism evidence="2 3">
    <name type="scientific">Paractinoplanes ovalisporus</name>
    <dbReference type="NCBI Taxonomy" id="2810368"/>
    <lineage>
        <taxon>Bacteria</taxon>
        <taxon>Bacillati</taxon>
        <taxon>Actinomycetota</taxon>
        <taxon>Actinomycetes</taxon>
        <taxon>Micromonosporales</taxon>
        <taxon>Micromonosporaceae</taxon>
        <taxon>Paractinoplanes</taxon>
    </lineage>
</organism>
<sequence>MDLRPAHRKLWLVLHIVSAGAWIGVDVMVAVLVGVGELHGDPATRGLAYRALGSFVVWPMLTSGLICLGTGVVLGLGTKWGLIRYWWVAVKLVLNVALCTLILVLLRPNMPAITAYGESLSGSFDLSSLAMPPTVSLTSLSLATVLSVYKPWGRTARGRARLVSDRASRRSGLVSVDRASRRAG</sequence>
<evidence type="ECO:0000313" key="2">
    <source>
        <dbReference type="EMBL" id="MBM2615626.1"/>
    </source>
</evidence>
<feature type="transmembrane region" description="Helical" evidence="1">
    <location>
        <begin position="12"/>
        <end position="35"/>
    </location>
</feature>
<evidence type="ECO:0000256" key="1">
    <source>
        <dbReference type="SAM" id="Phobius"/>
    </source>
</evidence>
<proteinExistence type="predicted"/>
<comment type="caution">
    <text evidence="2">The sequence shown here is derived from an EMBL/GenBank/DDBJ whole genome shotgun (WGS) entry which is preliminary data.</text>
</comment>
<feature type="transmembrane region" description="Helical" evidence="1">
    <location>
        <begin position="55"/>
        <end position="78"/>
    </location>
</feature>
<reference evidence="2 3" key="1">
    <citation type="submission" date="2021-01" db="EMBL/GenBank/DDBJ databases">
        <title>Actinoplanes sp. nov. LDG1-06 isolated from lichen.</title>
        <authorList>
            <person name="Saeng-In P."/>
            <person name="Phongsopitanun W."/>
            <person name="Kanchanasin P."/>
            <person name="Yuki M."/>
            <person name="Kudo T."/>
            <person name="Ohkuma M."/>
            <person name="Tanasupawat S."/>
        </authorList>
    </citation>
    <scope>NUCLEOTIDE SEQUENCE [LARGE SCALE GENOMIC DNA]</scope>
    <source>
        <strain evidence="2 3">LDG1-06</strain>
    </source>
</reference>
<feature type="transmembrane region" description="Helical" evidence="1">
    <location>
        <begin position="126"/>
        <end position="149"/>
    </location>
</feature>
<keyword evidence="1" id="KW-0472">Membrane</keyword>
<name>A0ABS2A717_9ACTN</name>
<keyword evidence="1" id="KW-0812">Transmembrane</keyword>
<keyword evidence="3" id="KW-1185">Reference proteome</keyword>
<feature type="transmembrane region" description="Helical" evidence="1">
    <location>
        <begin position="85"/>
        <end position="106"/>
    </location>
</feature>
<keyword evidence="1" id="KW-1133">Transmembrane helix</keyword>
<accession>A0ABS2A717</accession>
<evidence type="ECO:0000313" key="3">
    <source>
        <dbReference type="Proteomes" id="UP000632138"/>
    </source>
</evidence>
<dbReference type="EMBL" id="JAENHP010000002">
    <property type="protein sequence ID" value="MBM2615626.1"/>
    <property type="molecule type" value="Genomic_DNA"/>
</dbReference>
<evidence type="ECO:0008006" key="4">
    <source>
        <dbReference type="Google" id="ProtNLM"/>
    </source>
</evidence>